<keyword evidence="3" id="KW-1185">Reference proteome</keyword>
<evidence type="ECO:0000313" key="3">
    <source>
        <dbReference type="Proteomes" id="UP001642483"/>
    </source>
</evidence>
<evidence type="ECO:0000313" key="2">
    <source>
        <dbReference type="EMBL" id="CAK8672760.1"/>
    </source>
</evidence>
<organism evidence="2 3">
    <name type="scientific">Clavelina lepadiformis</name>
    <name type="common">Light-bulb sea squirt</name>
    <name type="synonym">Ascidia lepadiformis</name>
    <dbReference type="NCBI Taxonomy" id="159417"/>
    <lineage>
        <taxon>Eukaryota</taxon>
        <taxon>Metazoa</taxon>
        <taxon>Chordata</taxon>
        <taxon>Tunicata</taxon>
        <taxon>Ascidiacea</taxon>
        <taxon>Aplousobranchia</taxon>
        <taxon>Clavelinidae</taxon>
        <taxon>Clavelina</taxon>
    </lineage>
</organism>
<comment type="caution">
    <text evidence="2">The sequence shown here is derived from an EMBL/GenBank/DDBJ whole genome shotgun (WGS) entry which is preliminary data.</text>
</comment>
<feature type="region of interest" description="Disordered" evidence="1">
    <location>
        <begin position="1"/>
        <end position="64"/>
    </location>
</feature>
<feature type="compositionally biased region" description="Polar residues" evidence="1">
    <location>
        <begin position="34"/>
        <end position="64"/>
    </location>
</feature>
<name>A0ABP0EZ44_CLALP</name>
<sequence>MSKPLPTQRKVTSVSGKIKTQYKVSTRSTKRSDGSINNTTMSNENGEESANSPDDGTAGTSGLGANNQLPTNFLLADLTLHDKSPKLLMRELISAVGQENLTAPVVKLIRAKFLKALPPDVAIALASVEHDNLQNLASKAHEVLLLKQPKTSSRNFSLAITYTDDIDYPIQPQIQQSQLSKPPHYTRSNANNAAKSSGQRNTNFTNHNSPNQRNSFNSTWQQRSPRTNNGEFHKPNSNNVFNRDNRRPHGSSFPNKRNYIFSHSSPTFPPCASDASNGLCYYHARFGRDARRCHPSCTMWENHSRPTKTCGDRRYINPVSPVDRTYYQKRLPLVNCL</sequence>
<evidence type="ECO:0000256" key="1">
    <source>
        <dbReference type="SAM" id="MobiDB-lite"/>
    </source>
</evidence>
<reference evidence="2 3" key="1">
    <citation type="submission" date="2024-02" db="EMBL/GenBank/DDBJ databases">
        <authorList>
            <person name="Daric V."/>
            <person name="Darras S."/>
        </authorList>
    </citation>
    <scope>NUCLEOTIDE SEQUENCE [LARGE SCALE GENOMIC DNA]</scope>
</reference>
<dbReference type="EMBL" id="CAWYQH010000001">
    <property type="protein sequence ID" value="CAK8672760.1"/>
    <property type="molecule type" value="Genomic_DNA"/>
</dbReference>
<feature type="region of interest" description="Disordered" evidence="1">
    <location>
        <begin position="175"/>
        <end position="258"/>
    </location>
</feature>
<accession>A0ABP0EZ44</accession>
<dbReference type="Proteomes" id="UP001642483">
    <property type="component" value="Unassembled WGS sequence"/>
</dbReference>
<proteinExistence type="predicted"/>
<protein>
    <submittedName>
        <fullName evidence="2">Uncharacterized protein</fullName>
    </submittedName>
</protein>
<feature type="compositionally biased region" description="Polar residues" evidence="1">
    <location>
        <begin position="186"/>
        <end position="242"/>
    </location>
</feature>
<gene>
    <name evidence="2" type="ORF">CVLEPA_LOCUS2448</name>
</gene>